<dbReference type="InterPro" id="IPR015422">
    <property type="entry name" value="PyrdxlP-dep_Trfase_small"/>
</dbReference>
<keyword evidence="1 3" id="KW-0663">Pyridoxal phosphate</keyword>
<dbReference type="Proteomes" id="UP000711047">
    <property type="component" value="Unassembled WGS sequence"/>
</dbReference>
<dbReference type="SUPFAM" id="SSF53383">
    <property type="entry name" value="PLP-dependent transferases"/>
    <property type="match status" value="1"/>
</dbReference>
<reference evidence="4 5" key="1">
    <citation type="submission" date="2020-05" db="EMBL/GenBank/DDBJ databases">
        <title>Paenibacillus glebae, sp. nov., Paenibacillus humi sp. nov., Paenibacillus pedi sp. nov., Paenibacillus terrestris sp. nov. and Paenibacillus terricola sp. nov., isolated from a forest top soil sample.</title>
        <authorList>
            <person name="Qi S."/>
            <person name="Carlier A."/>
            <person name="Cnockaert M."/>
            <person name="Vandamme P."/>
        </authorList>
    </citation>
    <scope>NUCLEOTIDE SEQUENCE [LARGE SCALE GENOMIC DNA]</scope>
    <source>
        <strain evidence="4 5">LMG 29502</strain>
    </source>
</reference>
<evidence type="ECO:0000256" key="2">
    <source>
        <dbReference type="ARBA" id="ARBA00037999"/>
    </source>
</evidence>
<dbReference type="InterPro" id="IPR015421">
    <property type="entry name" value="PyrdxlP-dep_Trfase_major"/>
</dbReference>
<protein>
    <submittedName>
        <fullName evidence="4">DegT/DnrJ/EryC1/StrS family aminotransferase</fullName>
    </submittedName>
</protein>
<evidence type="ECO:0000256" key="3">
    <source>
        <dbReference type="RuleBase" id="RU004508"/>
    </source>
</evidence>
<accession>A0ABX2DX49</accession>
<comment type="caution">
    <text evidence="4">The sequence shown here is derived from an EMBL/GenBank/DDBJ whole genome shotgun (WGS) entry which is preliminary data.</text>
</comment>
<dbReference type="Gene3D" id="3.90.1150.10">
    <property type="entry name" value="Aspartate Aminotransferase, domain 1"/>
    <property type="match status" value="1"/>
</dbReference>
<dbReference type="InterPro" id="IPR000653">
    <property type="entry name" value="DegT/StrS_aminotransferase"/>
</dbReference>
<keyword evidence="4" id="KW-0808">Transferase</keyword>
<organism evidence="4 5">
    <name type="scientific">Paenibacillus tritici</name>
    <dbReference type="NCBI Taxonomy" id="1873425"/>
    <lineage>
        <taxon>Bacteria</taxon>
        <taxon>Bacillati</taxon>
        <taxon>Bacillota</taxon>
        <taxon>Bacilli</taxon>
        <taxon>Bacillales</taxon>
        <taxon>Paenibacillaceae</taxon>
        <taxon>Paenibacillus</taxon>
    </lineage>
</organism>
<dbReference type="GO" id="GO:0008483">
    <property type="term" value="F:transaminase activity"/>
    <property type="evidence" value="ECO:0007669"/>
    <property type="project" value="UniProtKB-KW"/>
</dbReference>
<dbReference type="PANTHER" id="PTHR30244:SF36">
    <property type="entry name" value="3-OXO-GLUCOSE-6-PHOSPHATE:GLUTAMATE AMINOTRANSFERASE"/>
    <property type="match status" value="1"/>
</dbReference>
<dbReference type="PIRSF" id="PIRSF000390">
    <property type="entry name" value="PLP_StrS"/>
    <property type="match status" value="1"/>
</dbReference>
<dbReference type="InterPro" id="IPR015424">
    <property type="entry name" value="PyrdxlP-dep_Trfase"/>
</dbReference>
<dbReference type="PANTHER" id="PTHR30244">
    <property type="entry name" value="TRANSAMINASE"/>
    <property type="match status" value="1"/>
</dbReference>
<sequence>MISLIQIDRQFQSMKSEILSAVGDVLDRGQFILGEEVRRFEEEAAAYLQVPYAVSVGNGTDALVMALTALNIGEGDEVITTPFTFFATAEAISRVGATPVFADIDPETYNLDPASVEARITPQTKAILPVHIFGQSCGMQAFSVLAEQYGLELIEDACQAFGAEDNGVKLGTIGRIGCYSFFPTKNLSTIGDGGMLVTRDGELAGRLRKLRHHGSVKKYYHEEIGFNSRLDEIHAAVLRRGLKHIDGWNGVRRALAQVYDSLNGKSGLSTPVNRYQGNSHVYHLYCVEHEQRDDFMAYLQANNIASGSYYPLPLHLQQVYRQLGYKPGDLPVAESKSERLFALPLHPFLSAVEQQEVLEVALNYSGKE</sequence>
<dbReference type="Gene3D" id="3.40.640.10">
    <property type="entry name" value="Type I PLP-dependent aspartate aminotransferase-like (Major domain)"/>
    <property type="match status" value="1"/>
</dbReference>
<dbReference type="EMBL" id="JABMKX010000023">
    <property type="protein sequence ID" value="NQX49287.1"/>
    <property type="molecule type" value="Genomic_DNA"/>
</dbReference>
<proteinExistence type="inferred from homology"/>
<gene>
    <name evidence="4" type="ORF">HQN87_28610</name>
</gene>
<dbReference type="Pfam" id="PF01041">
    <property type="entry name" value="DegT_DnrJ_EryC1"/>
    <property type="match status" value="1"/>
</dbReference>
<name>A0ABX2DX49_9BACL</name>
<dbReference type="CDD" id="cd00616">
    <property type="entry name" value="AHBA_syn"/>
    <property type="match status" value="1"/>
</dbReference>
<keyword evidence="4" id="KW-0032">Aminotransferase</keyword>
<evidence type="ECO:0000256" key="1">
    <source>
        <dbReference type="ARBA" id="ARBA00022898"/>
    </source>
</evidence>
<evidence type="ECO:0000313" key="4">
    <source>
        <dbReference type="EMBL" id="NQX49287.1"/>
    </source>
</evidence>
<evidence type="ECO:0000313" key="5">
    <source>
        <dbReference type="Proteomes" id="UP000711047"/>
    </source>
</evidence>
<comment type="similarity">
    <text evidence="2 3">Belongs to the DegT/DnrJ/EryC1 family.</text>
</comment>
<keyword evidence="5" id="KW-1185">Reference proteome</keyword>